<evidence type="ECO:0000313" key="10">
    <source>
        <dbReference type="Proteomes" id="UP000432715"/>
    </source>
</evidence>
<keyword evidence="6" id="KW-0119">Carbohydrate metabolism</keyword>
<dbReference type="InterPro" id="IPR031475">
    <property type="entry name" value="NBD_C"/>
</dbReference>
<comment type="similarity">
    <text evidence="1">Belongs to the four-carbon acid sugar kinase family.</text>
</comment>
<dbReference type="Pfam" id="PF17042">
    <property type="entry name" value="NBD_C"/>
    <property type="match status" value="1"/>
</dbReference>
<reference evidence="9 10" key="1">
    <citation type="submission" date="2019-10" db="EMBL/GenBank/DDBJ databases">
        <title>Alkaliphilus serpentinus sp. nov. and Alkaliphilus pronyensis sp. nov., two novel anaerobic alkaliphilic species isolated from the serpentinized-hosted hydrothermal field of the Prony Bay (New Caledonia).</title>
        <authorList>
            <person name="Postec A."/>
        </authorList>
    </citation>
    <scope>NUCLEOTIDE SEQUENCE [LARGE SCALE GENOMIC DNA]</scope>
    <source>
        <strain evidence="9 10">LacV</strain>
    </source>
</reference>
<organism evidence="9 10">
    <name type="scientific">Alkaliphilus pronyensis</name>
    <dbReference type="NCBI Taxonomy" id="1482732"/>
    <lineage>
        <taxon>Bacteria</taxon>
        <taxon>Bacillati</taxon>
        <taxon>Bacillota</taxon>
        <taxon>Clostridia</taxon>
        <taxon>Peptostreptococcales</taxon>
        <taxon>Natronincolaceae</taxon>
        <taxon>Alkaliphilus</taxon>
    </lineage>
</organism>
<evidence type="ECO:0000256" key="4">
    <source>
        <dbReference type="ARBA" id="ARBA00022777"/>
    </source>
</evidence>
<keyword evidence="5" id="KW-0067">ATP-binding</keyword>
<dbReference type="InterPro" id="IPR037051">
    <property type="entry name" value="4-carb_acid_sugar_kinase_N_sf"/>
</dbReference>
<keyword evidence="2" id="KW-0808">Transferase</keyword>
<proteinExistence type="inferred from homology"/>
<accession>A0A6I0F554</accession>
<feature type="domain" description="Four-carbon acid sugar kinase nucleotide binding" evidence="8">
    <location>
        <begin position="244"/>
        <end position="412"/>
    </location>
</feature>
<dbReference type="Proteomes" id="UP000432715">
    <property type="component" value="Unassembled WGS sequence"/>
</dbReference>
<evidence type="ECO:0000313" key="9">
    <source>
        <dbReference type="EMBL" id="KAB3536965.1"/>
    </source>
</evidence>
<dbReference type="AlphaFoldDB" id="A0A6I0F554"/>
<name>A0A6I0F554_9FIRM</name>
<dbReference type="RefSeq" id="WP_151860281.1">
    <property type="nucleotide sequence ID" value="NZ_WBZC01000011.1"/>
</dbReference>
<gene>
    <name evidence="9" type="ORF">F8154_03880</name>
</gene>
<dbReference type="SUPFAM" id="SSF142764">
    <property type="entry name" value="YgbK-like"/>
    <property type="match status" value="1"/>
</dbReference>
<evidence type="ECO:0000256" key="6">
    <source>
        <dbReference type="ARBA" id="ARBA00023277"/>
    </source>
</evidence>
<evidence type="ECO:0000259" key="8">
    <source>
        <dbReference type="Pfam" id="PF17042"/>
    </source>
</evidence>
<protein>
    <submittedName>
        <fullName evidence="9">Four-carbon acid sugar kinase family protein</fullName>
    </submittedName>
</protein>
<comment type="caution">
    <text evidence="9">The sequence shown here is derived from an EMBL/GenBank/DDBJ whole genome shotgun (WGS) entry which is preliminary data.</text>
</comment>
<sequence>MNRLIVVADDFTGSNDTGVQFSKSNLKTIVITDLNSIEKTSKACDVLVIDTESRFDKKDKAFEKTKSIGKQLSKEKANLYIYKKLDSTFRGNVGAEIAGLMDGLGIDFAIAAPAYPKAGRTTLNGLIYVNNVLISNTEYAKDPKTPVKYSYIPDIITHQTNKRVEIINHNHVILGKEALISRINQLKDQGVEIVVIDAIMDDELEIIAEVVSQIKGHKVLIGSAGLAEYLPIPLGLTKEEETILMIAGSVSTTTTKQIQYLQKELPVEIVDINLKELFHNEEIELNRLVNLCLTYSKEKKDVLIRTSTSKIDVERAFEIGKSLGLSNYETSDSIAIFIGKLTSVLMSKLRIKGLFLTGGDIAIKVAERVKALGTIIDKEILPGIPCGYFIHEDYSNLPVVTKAGGFGREDALVNIVEYLKER</sequence>
<keyword evidence="4 9" id="KW-0418">Kinase</keyword>
<dbReference type="Gene3D" id="3.40.50.10840">
    <property type="entry name" value="Putative sugar-binding, N-terminal domain"/>
    <property type="match status" value="1"/>
</dbReference>
<evidence type="ECO:0000259" key="7">
    <source>
        <dbReference type="Pfam" id="PF07005"/>
    </source>
</evidence>
<evidence type="ECO:0000256" key="2">
    <source>
        <dbReference type="ARBA" id="ARBA00022679"/>
    </source>
</evidence>
<evidence type="ECO:0000256" key="5">
    <source>
        <dbReference type="ARBA" id="ARBA00022840"/>
    </source>
</evidence>
<evidence type="ECO:0000256" key="3">
    <source>
        <dbReference type="ARBA" id="ARBA00022741"/>
    </source>
</evidence>
<dbReference type="InterPro" id="IPR010737">
    <property type="entry name" value="4-carb_acid_sugar_kinase_N"/>
</dbReference>
<dbReference type="GO" id="GO:0005524">
    <property type="term" value="F:ATP binding"/>
    <property type="evidence" value="ECO:0007669"/>
    <property type="project" value="UniProtKB-KW"/>
</dbReference>
<keyword evidence="10" id="KW-1185">Reference proteome</keyword>
<dbReference type="OrthoDB" id="9778478at2"/>
<dbReference type="EMBL" id="WBZC01000011">
    <property type="protein sequence ID" value="KAB3536965.1"/>
    <property type="molecule type" value="Genomic_DNA"/>
</dbReference>
<keyword evidence="3" id="KW-0547">Nucleotide-binding</keyword>
<dbReference type="Gene3D" id="3.40.980.20">
    <property type="entry name" value="Four-carbon acid sugar kinase, nucleotide binding domain"/>
    <property type="match status" value="1"/>
</dbReference>
<evidence type="ECO:0000256" key="1">
    <source>
        <dbReference type="ARBA" id="ARBA00005715"/>
    </source>
</evidence>
<dbReference type="Pfam" id="PF07005">
    <property type="entry name" value="SBD_N"/>
    <property type="match status" value="1"/>
</dbReference>
<dbReference type="InterPro" id="IPR042213">
    <property type="entry name" value="NBD_C_sf"/>
</dbReference>
<dbReference type="GO" id="GO:0016301">
    <property type="term" value="F:kinase activity"/>
    <property type="evidence" value="ECO:0007669"/>
    <property type="project" value="UniProtKB-KW"/>
</dbReference>
<feature type="domain" description="Four-carbon acid sugar kinase N-terminal" evidence="7">
    <location>
        <begin position="4"/>
        <end position="230"/>
    </location>
</feature>